<dbReference type="EMBL" id="JAHRIN010017359">
    <property type="protein sequence ID" value="MEQ2197145.1"/>
    <property type="molecule type" value="Genomic_DNA"/>
</dbReference>
<proteinExistence type="predicted"/>
<evidence type="ECO:0000313" key="2">
    <source>
        <dbReference type="Proteomes" id="UP001434883"/>
    </source>
</evidence>
<name>A0ABV0QMS6_9TELE</name>
<keyword evidence="2" id="KW-1185">Reference proteome</keyword>
<reference evidence="1 2" key="1">
    <citation type="submission" date="2021-06" db="EMBL/GenBank/DDBJ databases">
        <authorList>
            <person name="Palmer J.M."/>
        </authorList>
    </citation>
    <scope>NUCLEOTIDE SEQUENCE [LARGE SCALE GENOMIC DNA]</scope>
    <source>
        <strain evidence="1 2">XC_2019</strain>
        <tissue evidence="1">Muscle</tissue>
    </source>
</reference>
<comment type="caution">
    <text evidence="1">The sequence shown here is derived from an EMBL/GenBank/DDBJ whole genome shotgun (WGS) entry which is preliminary data.</text>
</comment>
<evidence type="ECO:0000313" key="1">
    <source>
        <dbReference type="EMBL" id="MEQ2197145.1"/>
    </source>
</evidence>
<organism evidence="1 2">
    <name type="scientific">Xenoophorus captivus</name>
    <dbReference type="NCBI Taxonomy" id="1517983"/>
    <lineage>
        <taxon>Eukaryota</taxon>
        <taxon>Metazoa</taxon>
        <taxon>Chordata</taxon>
        <taxon>Craniata</taxon>
        <taxon>Vertebrata</taxon>
        <taxon>Euteleostomi</taxon>
        <taxon>Actinopterygii</taxon>
        <taxon>Neopterygii</taxon>
        <taxon>Teleostei</taxon>
        <taxon>Neoteleostei</taxon>
        <taxon>Acanthomorphata</taxon>
        <taxon>Ovalentaria</taxon>
        <taxon>Atherinomorphae</taxon>
        <taxon>Cyprinodontiformes</taxon>
        <taxon>Goodeidae</taxon>
        <taxon>Xenoophorus</taxon>
    </lineage>
</organism>
<protein>
    <submittedName>
        <fullName evidence="1">Uncharacterized protein</fullName>
    </submittedName>
</protein>
<sequence length="219" mass="24294">GHVTCFQGANRKLSMRTLKCSQPHEQAFLPADAFWQLGTTTERSPCSEPVLVLELWLDPSLALSSAAHEGPVFSLLSTDCVLLSSGNGEVSSWSWTELTKKGQHEVMNFVSSEREAAVDEEAELQVRMTPPLPVCSEGRPQTHVSVVSLADLVWRSQKSTPWSSTLGVTRTTCTVRHVDVHQQTMRLMMMCCLDSRTGQCVHCIEVYKYEVRADTRPGA</sequence>
<feature type="non-terminal residue" evidence="1">
    <location>
        <position position="1"/>
    </location>
</feature>
<accession>A0ABV0QMS6</accession>
<dbReference type="Proteomes" id="UP001434883">
    <property type="component" value="Unassembled WGS sequence"/>
</dbReference>
<gene>
    <name evidence="1" type="ORF">XENOCAPTIV_024051</name>
</gene>